<evidence type="ECO:0000259" key="1">
    <source>
        <dbReference type="Pfam" id="PF01425"/>
    </source>
</evidence>
<dbReference type="InterPro" id="IPR023631">
    <property type="entry name" value="Amidase_dom"/>
</dbReference>
<dbReference type="OrthoDB" id="9811471at2"/>
<dbReference type="PROSITE" id="PS00571">
    <property type="entry name" value="AMIDASES"/>
    <property type="match status" value="1"/>
</dbReference>
<dbReference type="eggNOG" id="COG0154">
    <property type="taxonomic scope" value="Bacteria"/>
</dbReference>
<keyword evidence="3" id="KW-1185">Reference proteome</keyword>
<evidence type="ECO:0000313" key="2">
    <source>
        <dbReference type="EMBL" id="ADU29505.1"/>
    </source>
</evidence>
<protein>
    <submittedName>
        <fullName evidence="2">Amidase</fullName>
    </submittedName>
</protein>
<dbReference type="AlphaFoldDB" id="E6TRY2"/>
<dbReference type="InterPro" id="IPR036928">
    <property type="entry name" value="AS_sf"/>
</dbReference>
<evidence type="ECO:0000313" key="3">
    <source>
        <dbReference type="Proteomes" id="UP000001401"/>
    </source>
</evidence>
<name>E6TRY2_EVAC2</name>
<sequence length="395" mass="43224">MDFNAFNRSLNIHRSNQGRLKGVTVAIKDVFSIKGLIAGAGNPDWERTHEPAQKNAEVVEQLLEEGVTITGTTHTDELMFSLNGENYHYGTPVNPTAQERVPGGSSSGSAVAVSAGLVDVGIGTDTGGSVRIPSSYCGIYGFRPTHGAVSTEGLIPLASQFDTVGWMTKSSELLYDVGLTLINQPDYKTSFTKLIVPEDIVSLANDECTETFTKHLDGMKGNFDKVITTTLATEGIETWFNTFRTLQGYEVWQTHGDWIKETNPKFGPDIEDRFNWASTIKEEDVEKARLKRAQIQNRVQELIDQDSIVLMPTAPGVAPYLNGRGEVLENQRKRMLLMTCISGLLGYPQLSLPVMHINGIPVGISMIAAKNQDLKLLHLANELASDKKKLSVLGG</sequence>
<dbReference type="PANTHER" id="PTHR46310">
    <property type="entry name" value="AMIDASE 1"/>
    <property type="match status" value="1"/>
</dbReference>
<dbReference type="EMBL" id="CP002394">
    <property type="protein sequence ID" value="ADU29505.1"/>
    <property type="molecule type" value="Genomic_DNA"/>
</dbReference>
<dbReference type="HOGENOM" id="CLU_009600_0_3_9"/>
<dbReference type="PANTHER" id="PTHR46310:SF7">
    <property type="entry name" value="AMIDASE 1"/>
    <property type="match status" value="1"/>
</dbReference>
<organism evidence="2 3">
    <name type="scientific">Evansella cellulosilytica (strain ATCC 21833 / DSM 2522 / FERM P-1141 / JCM 9156 / N-4)</name>
    <name type="common">Bacillus cellulosilyticus</name>
    <dbReference type="NCBI Taxonomy" id="649639"/>
    <lineage>
        <taxon>Bacteria</taxon>
        <taxon>Bacillati</taxon>
        <taxon>Bacillota</taxon>
        <taxon>Bacilli</taxon>
        <taxon>Bacillales</taxon>
        <taxon>Bacillaceae</taxon>
        <taxon>Evansella</taxon>
    </lineage>
</organism>
<accession>E6TRY2</accession>
<reference evidence="2" key="1">
    <citation type="submission" date="2010-12" db="EMBL/GenBank/DDBJ databases">
        <title>Complete sequence of Bacillus cellulosilyticus DSM 2522.</title>
        <authorList>
            <consortium name="US DOE Joint Genome Institute"/>
            <person name="Lucas S."/>
            <person name="Copeland A."/>
            <person name="Lapidus A."/>
            <person name="Cheng J.-F."/>
            <person name="Bruce D."/>
            <person name="Goodwin L."/>
            <person name="Pitluck S."/>
            <person name="Chertkov O."/>
            <person name="Detter J.C."/>
            <person name="Han C."/>
            <person name="Tapia R."/>
            <person name="Land M."/>
            <person name="Hauser L."/>
            <person name="Jeffries C."/>
            <person name="Kyrpides N."/>
            <person name="Ivanova N."/>
            <person name="Mikhailova N."/>
            <person name="Brumm P."/>
            <person name="Mead D."/>
            <person name="Woyke T."/>
        </authorList>
    </citation>
    <scope>NUCLEOTIDE SEQUENCE [LARGE SCALE GENOMIC DNA]</scope>
    <source>
        <strain evidence="2">DSM 2522</strain>
    </source>
</reference>
<dbReference type="NCBIfam" id="NF006169">
    <property type="entry name" value="PRK08310.1"/>
    <property type="match status" value="1"/>
</dbReference>
<dbReference type="SUPFAM" id="SSF75304">
    <property type="entry name" value="Amidase signature (AS) enzymes"/>
    <property type="match status" value="1"/>
</dbReference>
<feature type="domain" description="Amidase" evidence="1">
    <location>
        <begin position="14"/>
        <end position="171"/>
    </location>
</feature>
<dbReference type="Pfam" id="PF01425">
    <property type="entry name" value="Amidase"/>
    <property type="match status" value="2"/>
</dbReference>
<dbReference type="STRING" id="649639.Bcell_1240"/>
<proteinExistence type="predicted"/>
<gene>
    <name evidence="2" type="ordered locus">Bcell_1240</name>
</gene>
<feature type="domain" description="Amidase" evidence="1">
    <location>
        <begin position="273"/>
        <end position="377"/>
    </location>
</feature>
<dbReference type="Proteomes" id="UP000001401">
    <property type="component" value="Chromosome"/>
</dbReference>
<dbReference type="RefSeq" id="WP_013487846.1">
    <property type="nucleotide sequence ID" value="NC_014829.1"/>
</dbReference>
<dbReference type="InterPro" id="IPR020556">
    <property type="entry name" value="Amidase_CS"/>
</dbReference>
<dbReference type="KEGG" id="bco:Bcell_1240"/>
<dbReference type="Gene3D" id="3.90.1300.10">
    <property type="entry name" value="Amidase signature (AS) domain"/>
    <property type="match status" value="1"/>
</dbReference>